<dbReference type="Proteomes" id="UP000271098">
    <property type="component" value="Unassembled WGS sequence"/>
</dbReference>
<evidence type="ECO:0000313" key="1">
    <source>
        <dbReference type="EMBL" id="VDN38947.1"/>
    </source>
</evidence>
<accession>A0A183ELF8</accession>
<dbReference type="EMBL" id="UYRT01093503">
    <property type="protein sequence ID" value="VDN38947.1"/>
    <property type="molecule type" value="Genomic_DNA"/>
</dbReference>
<protein>
    <submittedName>
        <fullName evidence="3">PDEase domain-containing protein</fullName>
    </submittedName>
</protein>
<sequence>MVIAAAVNEISPHIEWVPIVQRNFTDIINEALHEDYEEKASYQNMERDAKAGKEKILRLEEQQRQRPTASSEPVSTAAAQFITFTLPNLLLFFFMHSLCR</sequence>
<dbReference type="AlphaFoldDB" id="A0A183ELF8"/>
<name>A0A183ELF8_9BILA</name>
<keyword evidence="2" id="KW-1185">Reference proteome</keyword>
<reference evidence="1 2" key="2">
    <citation type="submission" date="2018-11" db="EMBL/GenBank/DDBJ databases">
        <authorList>
            <consortium name="Pathogen Informatics"/>
        </authorList>
    </citation>
    <scope>NUCLEOTIDE SEQUENCE [LARGE SCALE GENOMIC DNA]</scope>
</reference>
<reference evidence="3" key="1">
    <citation type="submission" date="2016-06" db="UniProtKB">
        <authorList>
            <consortium name="WormBaseParasite"/>
        </authorList>
    </citation>
    <scope>IDENTIFICATION</scope>
</reference>
<gene>
    <name evidence="1" type="ORF">GPUH_LOCUS21801</name>
</gene>
<proteinExistence type="predicted"/>
<dbReference type="OrthoDB" id="5825430at2759"/>
<dbReference type="WBParaSite" id="GPUH_0002182601-mRNA-1">
    <property type="protein sequence ID" value="GPUH_0002182601-mRNA-1"/>
    <property type="gene ID" value="GPUH_0002182601"/>
</dbReference>
<evidence type="ECO:0000313" key="2">
    <source>
        <dbReference type="Proteomes" id="UP000271098"/>
    </source>
</evidence>
<evidence type="ECO:0000313" key="3">
    <source>
        <dbReference type="WBParaSite" id="GPUH_0002182601-mRNA-1"/>
    </source>
</evidence>
<organism evidence="3">
    <name type="scientific">Gongylonema pulchrum</name>
    <dbReference type="NCBI Taxonomy" id="637853"/>
    <lineage>
        <taxon>Eukaryota</taxon>
        <taxon>Metazoa</taxon>
        <taxon>Ecdysozoa</taxon>
        <taxon>Nematoda</taxon>
        <taxon>Chromadorea</taxon>
        <taxon>Rhabditida</taxon>
        <taxon>Spirurina</taxon>
        <taxon>Spiruromorpha</taxon>
        <taxon>Spiruroidea</taxon>
        <taxon>Gongylonematidae</taxon>
        <taxon>Gongylonema</taxon>
    </lineage>
</organism>